<gene>
    <name evidence="3" type="primary">algH</name>
    <name evidence="3" type="ORF">HMPREF9098_0267</name>
</gene>
<dbReference type="Gene3D" id="3.40.1740.10">
    <property type="entry name" value="VC0467-like"/>
    <property type="match status" value="1"/>
</dbReference>
<dbReference type="RefSeq" id="WP_003781172.1">
    <property type="nucleotide sequence ID" value="NZ_GL870929.1"/>
</dbReference>
<dbReference type="HAMAP" id="MF_00758">
    <property type="entry name" value="UPF0301"/>
    <property type="match status" value="1"/>
</dbReference>
<dbReference type="Pfam" id="PF02622">
    <property type="entry name" value="DUF179"/>
    <property type="match status" value="1"/>
</dbReference>
<proteinExistence type="inferred from homology"/>
<organism evidence="3 4">
    <name type="scientific">Kingella denitrificans ATCC 33394</name>
    <dbReference type="NCBI Taxonomy" id="888741"/>
    <lineage>
        <taxon>Bacteria</taxon>
        <taxon>Pseudomonadati</taxon>
        <taxon>Pseudomonadota</taxon>
        <taxon>Betaproteobacteria</taxon>
        <taxon>Neisseriales</taxon>
        <taxon>Neisseriaceae</taxon>
        <taxon>Kingella</taxon>
    </lineage>
</organism>
<comment type="similarity">
    <text evidence="1 2">Belongs to the UPF0301 (AlgH) family.</text>
</comment>
<dbReference type="NCBIfam" id="NF001266">
    <property type="entry name" value="PRK00228.1-1"/>
    <property type="match status" value="1"/>
</dbReference>
<comment type="caution">
    <text evidence="3">The sequence shown here is derived from an EMBL/GenBank/DDBJ whole genome shotgun (WGS) entry which is preliminary data.</text>
</comment>
<dbReference type="InterPro" id="IPR003774">
    <property type="entry name" value="AlgH-like"/>
</dbReference>
<evidence type="ECO:0000256" key="2">
    <source>
        <dbReference type="HAMAP-Rule" id="MF_00758"/>
    </source>
</evidence>
<evidence type="ECO:0000313" key="4">
    <source>
        <dbReference type="Proteomes" id="UP000004088"/>
    </source>
</evidence>
<dbReference type="PANTHER" id="PTHR30327">
    <property type="entry name" value="UNCHARACTERIZED PROTEIN YQGE"/>
    <property type="match status" value="1"/>
</dbReference>
<accession>F0EWN7</accession>
<reference evidence="3 4" key="1">
    <citation type="submission" date="2011-01" db="EMBL/GenBank/DDBJ databases">
        <authorList>
            <person name="Muzny D."/>
            <person name="Qin X."/>
            <person name="Deng J."/>
            <person name="Jiang H."/>
            <person name="Liu Y."/>
            <person name="Qu J."/>
            <person name="Song X.-Z."/>
            <person name="Zhang L."/>
            <person name="Thornton R."/>
            <person name="Coyle M."/>
            <person name="Francisco L."/>
            <person name="Jackson L."/>
            <person name="Javaid M."/>
            <person name="Korchina V."/>
            <person name="Kovar C."/>
            <person name="Mata R."/>
            <person name="Mathew T."/>
            <person name="Ngo R."/>
            <person name="Nguyen L."/>
            <person name="Nguyen N."/>
            <person name="Okwuonu G."/>
            <person name="Ongeri F."/>
            <person name="Pham C."/>
            <person name="Simmons D."/>
            <person name="Wilczek-Boney K."/>
            <person name="Hale W."/>
            <person name="Jakkamsetti A."/>
            <person name="Pham P."/>
            <person name="Ruth R."/>
            <person name="San Lucas F."/>
            <person name="Warren J."/>
            <person name="Zhang J."/>
            <person name="Zhao Z."/>
            <person name="Zhou C."/>
            <person name="Zhu D."/>
            <person name="Lee S."/>
            <person name="Bess C."/>
            <person name="Blankenburg K."/>
            <person name="Forbes L."/>
            <person name="Fu Q."/>
            <person name="Gubbala S."/>
            <person name="Hirani K."/>
            <person name="Jayaseelan J.C."/>
            <person name="Lara F."/>
            <person name="Munidasa M."/>
            <person name="Palculict T."/>
            <person name="Patil S."/>
            <person name="Pu L.-L."/>
            <person name="Saada N."/>
            <person name="Tang L."/>
            <person name="Weissenberger G."/>
            <person name="Zhu Y."/>
            <person name="Hemphill L."/>
            <person name="Shang Y."/>
            <person name="Youmans B."/>
            <person name="Ayvaz T."/>
            <person name="Ross M."/>
            <person name="Santibanez J."/>
            <person name="Aqrawi P."/>
            <person name="Gross S."/>
            <person name="Joshi V."/>
            <person name="Fowler G."/>
            <person name="Nazareth L."/>
            <person name="Reid J."/>
            <person name="Worley K."/>
            <person name="Petrosino J."/>
            <person name="Highlander S."/>
            <person name="Gibbs R."/>
        </authorList>
    </citation>
    <scope>NUCLEOTIDE SEQUENCE [LARGE SCALE GENOMIC DNA]</scope>
    <source>
        <strain evidence="3 4">ATCC 33394</strain>
    </source>
</reference>
<dbReference type="AlphaFoldDB" id="F0EWN7"/>
<keyword evidence="4" id="KW-1185">Reference proteome</keyword>
<dbReference type="Proteomes" id="UP000004088">
    <property type="component" value="Unassembled WGS sequence"/>
</dbReference>
<evidence type="ECO:0000256" key="1">
    <source>
        <dbReference type="ARBA" id="ARBA00009600"/>
    </source>
</evidence>
<dbReference type="EMBL" id="AEWV01000006">
    <property type="protein sequence ID" value="EGC18118.1"/>
    <property type="molecule type" value="Genomic_DNA"/>
</dbReference>
<sequence>MNLSHHFLLAMPSLDNDSVFHQSVVYLCEHGESGALGLIVNKPSPVNMEIVFAAIGKPTPEKLQGQFVMMGGPVQPERGFVLHTPTGEWESSLHINDSLALTTSRDIIDGLAKDEAIDAAILTIGCSQWSAGQLERELAQNAWLVAPADMGILFDTPIEERYNAALGKLGVDAAHLMGEGGNA</sequence>
<dbReference type="PANTHER" id="PTHR30327:SF1">
    <property type="entry name" value="UPF0301 PROTEIN YQGE"/>
    <property type="match status" value="1"/>
</dbReference>
<dbReference type="STRING" id="888741.HMPREF9098_0267"/>
<evidence type="ECO:0000313" key="3">
    <source>
        <dbReference type="EMBL" id="EGC18118.1"/>
    </source>
</evidence>
<dbReference type="HOGENOM" id="CLU_057596_1_0_4"/>
<protein>
    <recommendedName>
        <fullName evidence="2">UPF0301 protein HMPREF9098_0267</fullName>
    </recommendedName>
</protein>
<name>F0EWN7_9NEIS</name>
<dbReference type="SUPFAM" id="SSF143456">
    <property type="entry name" value="VC0467-like"/>
    <property type="match status" value="1"/>
</dbReference>
<dbReference type="GO" id="GO:0005829">
    <property type="term" value="C:cytosol"/>
    <property type="evidence" value="ECO:0007669"/>
    <property type="project" value="TreeGrafter"/>
</dbReference>